<name>A0ABS9K150_9RHOO</name>
<reference evidence="1" key="1">
    <citation type="submission" date="2022-01" db="EMBL/GenBank/DDBJ databases">
        <authorList>
            <person name="Jo J.-H."/>
            <person name="Im W.-T."/>
        </authorList>
    </citation>
    <scope>NUCLEOTIDE SEQUENCE</scope>
    <source>
        <strain evidence="1">XY25</strain>
    </source>
</reference>
<sequence length="185" mass="20626">MRRCTDMDLLDFSDCKLYFEDALPAEAELLIAQAASDYGDPAAELALLRANLLAPEHLTVLVSLYRYYFYQHRLDEVLIVAEHAKRVSARHLGIPNDWRQIDETQLGSAAATSFGLLRFYLLALKAESIVLLRLGRIAESRDRLNKLAALDSRDHLGAAKLLEVVDEFQTENTPAATPSITLAIA</sequence>
<evidence type="ECO:0008006" key="3">
    <source>
        <dbReference type="Google" id="ProtNLM"/>
    </source>
</evidence>
<evidence type="ECO:0000313" key="1">
    <source>
        <dbReference type="EMBL" id="MCG2576904.1"/>
    </source>
</evidence>
<dbReference type="EMBL" id="JAKLTN010000001">
    <property type="protein sequence ID" value="MCG2576904.1"/>
    <property type="molecule type" value="Genomic_DNA"/>
</dbReference>
<keyword evidence="2" id="KW-1185">Reference proteome</keyword>
<proteinExistence type="predicted"/>
<protein>
    <recommendedName>
        <fullName evidence="3">Tetratricopeptide repeat protein</fullName>
    </recommendedName>
</protein>
<evidence type="ECO:0000313" key="2">
    <source>
        <dbReference type="Proteomes" id="UP001165384"/>
    </source>
</evidence>
<organism evidence="1 2">
    <name type="scientific">Dechloromonas hankyongensis</name>
    <dbReference type="NCBI Taxonomy" id="2908002"/>
    <lineage>
        <taxon>Bacteria</taxon>
        <taxon>Pseudomonadati</taxon>
        <taxon>Pseudomonadota</taxon>
        <taxon>Betaproteobacteria</taxon>
        <taxon>Rhodocyclales</taxon>
        <taxon>Azonexaceae</taxon>
        <taxon>Dechloromonas</taxon>
    </lineage>
</organism>
<accession>A0ABS9K150</accession>
<dbReference type="Proteomes" id="UP001165384">
    <property type="component" value="Unassembled WGS sequence"/>
</dbReference>
<comment type="caution">
    <text evidence="1">The sequence shown here is derived from an EMBL/GenBank/DDBJ whole genome shotgun (WGS) entry which is preliminary data.</text>
</comment>
<gene>
    <name evidence="1" type="ORF">LZ012_07840</name>
</gene>
<dbReference type="RefSeq" id="WP_275709314.1">
    <property type="nucleotide sequence ID" value="NZ_JAKLTN010000001.1"/>
</dbReference>